<dbReference type="AlphaFoldDB" id="A0AAV6WZH6"/>
<gene>
    <name evidence="1" type="ORF">BUALT_Bualt12G0062300</name>
</gene>
<evidence type="ECO:0000313" key="2">
    <source>
        <dbReference type="Proteomes" id="UP000826271"/>
    </source>
</evidence>
<dbReference type="EMBL" id="WHWC01000012">
    <property type="protein sequence ID" value="KAG8372400.1"/>
    <property type="molecule type" value="Genomic_DNA"/>
</dbReference>
<protein>
    <submittedName>
        <fullName evidence="1">Uncharacterized protein</fullName>
    </submittedName>
</protein>
<reference evidence="1" key="1">
    <citation type="submission" date="2019-10" db="EMBL/GenBank/DDBJ databases">
        <authorList>
            <person name="Zhang R."/>
            <person name="Pan Y."/>
            <person name="Wang J."/>
            <person name="Ma R."/>
            <person name="Yu S."/>
        </authorList>
    </citation>
    <scope>NUCLEOTIDE SEQUENCE</scope>
    <source>
        <strain evidence="1">LA-IB0</strain>
        <tissue evidence="1">Leaf</tissue>
    </source>
</reference>
<accession>A0AAV6WZH6</accession>
<evidence type="ECO:0000313" key="1">
    <source>
        <dbReference type="EMBL" id="KAG8372400.1"/>
    </source>
</evidence>
<dbReference type="Proteomes" id="UP000826271">
    <property type="component" value="Unassembled WGS sequence"/>
</dbReference>
<organism evidence="1 2">
    <name type="scientific">Buddleja alternifolia</name>
    <dbReference type="NCBI Taxonomy" id="168488"/>
    <lineage>
        <taxon>Eukaryota</taxon>
        <taxon>Viridiplantae</taxon>
        <taxon>Streptophyta</taxon>
        <taxon>Embryophyta</taxon>
        <taxon>Tracheophyta</taxon>
        <taxon>Spermatophyta</taxon>
        <taxon>Magnoliopsida</taxon>
        <taxon>eudicotyledons</taxon>
        <taxon>Gunneridae</taxon>
        <taxon>Pentapetalae</taxon>
        <taxon>asterids</taxon>
        <taxon>lamiids</taxon>
        <taxon>Lamiales</taxon>
        <taxon>Scrophulariaceae</taxon>
        <taxon>Buddlejeae</taxon>
        <taxon>Buddleja</taxon>
    </lineage>
</organism>
<proteinExistence type="predicted"/>
<comment type="caution">
    <text evidence="1">The sequence shown here is derived from an EMBL/GenBank/DDBJ whole genome shotgun (WGS) entry which is preliminary data.</text>
</comment>
<keyword evidence="2" id="KW-1185">Reference proteome</keyword>
<sequence length="107" mass="12961">MCKRVDMAMIVIERNVDNTQNNERQRYSRYDVITKWFEANKKYAEARTLTYAEFLAACVWKQDRKEWVKRKHGKCIGRLPLAYANYGEKYYLRMLLYKVRGAQSYED</sequence>
<name>A0AAV6WZH6_9LAMI</name>